<reference evidence="10 11" key="1">
    <citation type="submission" date="2017-04" db="EMBL/GenBank/DDBJ databases">
        <authorList>
            <person name="Afonso C.L."/>
            <person name="Miller P.J."/>
            <person name="Scott M.A."/>
            <person name="Spackman E."/>
            <person name="Goraichik I."/>
            <person name="Dimitrov K.M."/>
            <person name="Suarez D.L."/>
            <person name="Swayne D.E."/>
        </authorList>
    </citation>
    <scope>NUCLEOTIDE SEQUENCE [LARGE SCALE GENOMIC DNA]</scope>
    <source>
        <strain evidence="10 11">DSM 12816</strain>
    </source>
</reference>
<feature type="domain" description="ABC3 transporter permease C-terminal" evidence="8">
    <location>
        <begin position="678"/>
        <end position="792"/>
    </location>
</feature>
<feature type="transmembrane region" description="Helical" evidence="7">
    <location>
        <begin position="336"/>
        <end position="359"/>
    </location>
</feature>
<feature type="transmembrane region" description="Helical" evidence="7">
    <location>
        <begin position="415"/>
        <end position="440"/>
    </location>
</feature>
<comment type="similarity">
    <text evidence="6">Belongs to the ABC-4 integral membrane protein family.</text>
</comment>
<evidence type="ECO:0000256" key="7">
    <source>
        <dbReference type="SAM" id="Phobius"/>
    </source>
</evidence>
<keyword evidence="11" id="KW-1185">Reference proteome</keyword>
<evidence type="ECO:0000256" key="2">
    <source>
        <dbReference type="ARBA" id="ARBA00022475"/>
    </source>
</evidence>
<dbReference type="InterPro" id="IPR003838">
    <property type="entry name" value="ABC3_permease_C"/>
</dbReference>
<evidence type="ECO:0000259" key="8">
    <source>
        <dbReference type="Pfam" id="PF02687"/>
    </source>
</evidence>
<accession>A0A1W2AXP2</accession>
<feature type="domain" description="MacB-like periplasmic core" evidence="9">
    <location>
        <begin position="21"/>
        <end position="213"/>
    </location>
</feature>
<dbReference type="Proteomes" id="UP000192790">
    <property type="component" value="Unassembled WGS sequence"/>
</dbReference>
<evidence type="ECO:0000256" key="5">
    <source>
        <dbReference type="ARBA" id="ARBA00023136"/>
    </source>
</evidence>
<feature type="transmembrane region" description="Helical" evidence="7">
    <location>
        <begin position="668"/>
        <end position="691"/>
    </location>
</feature>
<dbReference type="GO" id="GO:0005886">
    <property type="term" value="C:plasma membrane"/>
    <property type="evidence" value="ECO:0007669"/>
    <property type="project" value="UniProtKB-SubCell"/>
</dbReference>
<feature type="transmembrane region" description="Helical" evidence="7">
    <location>
        <begin position="726"/>
        <end position="748"/>
    </location>
</feature>
<evidence type="ECO:0000256" key="4">
    <source>
        <dbReference type="ARBA" id="ARBA00022989"/>
    </source>
</evidence>
<feature type="transmembrane region" description="Helical" evidence="7">
    <location>
        <begin position="301"/>
        <end position="324"/>
    </location>
</feature>
<keyword evidence="2" id="KW-1003">Cell membrane</keyword>
<feature type="transmembrane region" description="Helical" evidence="7">
    <location>
        <begin position="243"/>
        <end position="266"/>
    </location>
</feature>
<evidence type="ECO:0000313" key="10">
    <source>
        <dbReference type="EMBL" id="SMC65517.1"/>
    </source>
</evidence>
<organism evidence="10 11">
    <name type="scientific">Papillibacter cinnamivorans DSM 12816</name>
    <dbReference type="NCBI Taxonomy" id="1122930"/>
    <lineage>
        <taxon>Bacteria</taxon>
        <taxon>Bacillati</taxon>
        <taxon>Bacillota</taxon>
        <taxon>Clostridia</taxon>
        <taxon>Eubacteriales</taxon>
        <taxon>Oscillospiraceae</taxon>
        <taxon>Papillibacter</taxon>
    </lineage>
</organism>
<dbReference type="PANTHER" id="PTHR30572:SF4">
    <property type="entry name" value="ABC TRANSPORTER PERMEASE YTRF"/>
    <property type="match status" value="1"/>
</dbReference>
<dbReference type="Pfam" id="PF12704">
    <property type="entry name" value="MacB_PCD"/>
    <property type="match status" value="1"/>
</dbReference>
<feature type="domain" description="ABC3 transporter permease C-terminal" evidence="8">
    <location>
        <begin position="249"/>
        <end position="372"/>
    </location>
</feature>
<protein>
    <submittedName>
        <fullName evidence="10">Putative ABC transport system permease protein</fullName>
    </submittedName>
</protein>
<dbReference type="GO" id="GO:0022857">
    <property type="term" value="F:transmembrane transporter activity"/>
    <property type="evidence" value="ECO:0007669"/>
    <property type="project" value="TreeGrafter"/>
</dbReference>
<dbReference type="AlphaFoldDB" id="A0A1W2AXP2"/>
<dbReference type="InterPro" id="IPR050250">
    <property type="entry name" value="Macrolide_Exporter_MacB"/>
</dbReference>
<proteinExistence type="inferred from homology"/>
<name>A0A1W2AXP2_9FIRM</name>
<dbReference type="EMBL" id="FWXW01000004">
    <property type="protein sequence ID" value="SMC65517.1"/>
    <property type="molecule type" value="Genomic_DNA"/>
</dbReference>
<evidence type="ECO:0000259" key="9">
    <source>
        <dbReference type="Pfam" id="PF12704"/>
    </source>
</evidence>
<evidence type="ECO:0000313" key="11">
    <source>
        <dbReference type="Proteomes" id="UP000192790"/>
    </source>
</evidence>
<comment type="subcellular location">
    <subcellularLocation>
        <location evidence="1">Cell membrane</location>
        <topology evidence="1">Multi-pass membrane protein</topology>
    </subcellularLocation>
</comment>
<feature type="transmembrane region" description="Helical" evidence="7">
    <location>
        <begin position="760"/>
        <end position="780"/>
    </location>
</feature>
<sequence>MTGYLGLSAKTLSAHKKRTRLSTFSIILSVALVVGIFSMLDVLLKFEKLQVINDYGNYHMYITDATDAEIGAVSGRADVKNTGTWIAFNSGSIAGISCDIVALDENFAPNMGIRLLEGTYPEAGDELMLESWAADKLGVSVGSRIFFSFPGQEERSFRVSGVFSDFSSTKATGEPVVIPSMQAAGSAQAEKKLLLIEFKEKANMRRAIEEIRENLKLSDERVGLNDRLLAVLGQSDYKAALELYRVGAVLFLIVLAAGIMMIYNTFNISVMERMRSFGLLRCVGASKAQIKRLVRREGFLLLRWGLPLGILLGMGATLFCSALLKYYNGYLFSEIPLFTLSPVGIAAGAAVGVLTVALASSLPAKKASKVSPVSAVSGAGEIRTKKAGKQGLLTRLLPVETAMGIGSALMKKRTFLLMSLSIAVSIAMFLGFNVLVNFMYSSLKTTKPYTPDITLTAEAGFDSELFSRLRELDGVKYVYGRMFGHVTAAFDADRLTDTYREQAGNIETDENGLLIPTEQSWLISYDANQLKWAKTDLAEGTLSQEKLIAENGIIAVFSNIRKGVTTTTADLKLGDKVYIDTASGREEFTVMAILRSAPFSDSSLNLATFITTEQQFTNLTGDTAYDVIDIQLRNHDQEATVSQIKALAGADTTFLDSRQKNSEINQTFFTMAVFVYGFTAVIALISILNIVNTMQTTVSSKTRYLGVLRAVGMSGRQLGRMVAAEALTYSISGAVFGCVLGAFLQWVLIARLLTAIRITWAFPAVQILFIFLITILVSLFSSAAPLKRIRAMGISETIGSLQ</sequence>
<keyword evidence="4 7" id="KW-1133">Transmembrane helix</keyword>
<dbReference type="InterPro" id="IPR025857">
    <property type="entry name" value="MacB_PCD"/>
</dbReference>
<evidence type="ECO:0000256" key="3">
    <source>
        <dbReference type="ARBA" id="ARBA00022692"/>
    </source>
</evidence>
<evidence type="ECO:0000256" key="1">
    <source>
        <dbReference type="ARBA" id="ARBA00004651"/>
    </source>
</evidence>
<dbReference type="OrthoDB" id="9793166at2"/>
<keyword evidence="5 7" id="KW-0472">Membrane</keyword>
<dbReference type="RefSeq" id="WP_084234699.1">
    <property type="nucleotide sequence ID" value="NZ_FWXW01000004.1"/>
</dbReference>
<evidence type="ECO:0000256" key="6">
    <source>
        <dbReference type="ARBA" id="ARBA00038076"/>
    </source>
</evidence>
<keyword evidence="3 7" id="KW-0812">Transmembrane</keyword>
<gene>
    <name evidence="10" type="ORF">SAMN02745168_2033</name>
</gene>
<dbReference type="PANTHER" id="PTHR30572">
    <property type="entry name" value="MEMBRANE COMPONENT OF TRANSPORTER-RELATED"/>
    <property type="match status" value="1"/>
</dbReference>
<dbReference type="STRING" id="1122930.SAMN02745168_2033"/>
<dbReference type="Pfam" id="PF02687">
    <property type="entry name" value="FtsX"/>
    <property type="match status" value="2"/>
</dbReference>
<feature type="transmembrane region" description="Helical" evidence="7">
    <location>
        <begin position="21"/>
        <end position="40"/>
    </location>
</feature>